<dbReference type="Pfam" id="PF11807">
    <property type="entry name" value="UstYa"/>
    <property type="match status" value="1"/>
</dbReference>
<dbReference type="OrthoDB" id="3687641at2759"/>
<keyword evidence="3" id="KW-0472">Membrane</keyword>
<comment type="similarity">
    <text evidence="2">Belongs to the ustYa family.</text>
</comment>
<dbReference type="InterPro" id="IPR021765">
    <property type="entry name" value="UstYa-like"/>
</dbReference>
<evidence type="ECO:0000313" key="5">
    <source>
        <dbReference type="Proteomes" id="UP000799539"/>
    </source>
</evidence>
<protein>
    <submittedName>
        <fullName evidence="4">Uncharacterized protein</fullName>
    </submittedName>
</protein>
<dbReference type="GO" id="GO:0043386">
    <property type="term" value="P:mycotoxin biosynthetic process"/>
    <property type="evidence" value="ECO:0007669"/>
    <property type="project" value="InterPro"/>
</dbReference>
<evidence type="ECO:0000256" key="3">
    <source>
        <dbReference type="SAM" id="Phobius"/>
    </source>
</evidence>
<dbReference type="PANTHER" id="PTHR33365:SF4">
    <property type="entry name" value="CYCLOCHLOROTINE BIOSYNTHESIS PROTEIN O"/>
    <property type="match status" value="1"/>
</dbReference>
<keyword evidence="3" id="KW-1133">Transmembrane helix</keyword>
<reference evidence="4" key="1">
    <citation type="journal article" date="2020" name="Stud. Mycol.">
        <title>101 Dothideomycetes genomes: a test case for predicting lifestyles and emergence of pathogens.</title>
        <authorList>
            <person name="Haridas S."/>
            <person name="Albert R."/>
            <person name="Binder M."/>
            <person name="Bloem J."/>
            <person name="Labutti K."/>
            <person name="Salamov A."/>
            <person name="Andreopoulos B."/>
            <person name="Baker S."/>
            <person name="Barry K."/>
            <person name="Bills G."/>
            <person name="Bluhm B."/>
            <person name="Cannon C."/>
            <person name="Castanera R."/>
            <person name="Culley D."/>
            <person name="Daum C."/>
            <person name="Ezra D."/>
            <person name="Gonzalez J."/>
            <person name="Henrissat B."/>
            <person name="Kuo A."/>
            <person name="Liang C."/>
            <person name="Lipzen A."/>
            <person name="Lutzoni F."/>
            <person name="Magnuson J."/>
            <person name="Mondo S."/>
            <person name="Nolan M."/>
            <person name="Ohm R."/>
            <person name="Pangilinan J."/>
            <person name="Park H.-J."/>
            <person name="Ramirez L."/>
            <person name="Alfaro M."/>
            <person name="Sun H."/>
            <person name="Tritt A."/>
            <person name="Yoshinaga Y."/>
            <person name="Zwiers L.-H."/>
            <person name="Turgeon B."/>
            <person name="Goodwin S."/>
            <person name="Spatafora J."/>
            <person name="Crous P."/>
            <person name="Grigoriev I."/>
        </authorList>
    </citation>
    <scope>NUCLEOTIDE SEQUENCE</scope>
    <source>
        <strain evidence="4">SCOH1-5</strain>
    </source>
</reference>
<organism evidence="4 5">
    <name type="scientific">Cercospora zeae-maydis SCOH1-5</name>
    <dbReference type="NCBI Taxonomy" id="717836"/>
    <lineage>
        <taxon>Eukaryota</taxon>
        <taxon>Fungi</taxon>
        <taxon>Dikarya</taxon>
        <taxon>Ascomycota</taxon>
        <taxon>Pezizomycotina</taxon>
        <taxon>Dothideomycetes</taxon>
        <taxon>Dothideomycetidae</taxon>
        <taxon>Mycosphaerellales</taxon>
        <taxon>Mycosphaerellaceae</taxon>
        <taxon>Cercospora</taxon>
    </lineage>
</organism>
<keyword evidence="5" id="KW-1185">Reference proteome</keyword>
<keyword evidence="3" id="KW-0812">Transmembrane</keyword>
<proteinExistence type="inferred from homology"/>
<evidence type="ECO:0000256" key="1">
    <source>
        <dbReference type="ARBA" id="ARBA00004685"/>
    </source>
</evidence>
<accession>A0A6A6FKP9</accession>
<comment type="pathway">
    <text evidence="1">Mycotoxin biosynthesis.</text>
</comment>
<dbReference type="AlphaFoldDB" id="A0A6A6FKP9"/>
<feature type="transmembrane region" description="Helical" evidence="3">
    <location>
        <begin position="46"/>
        <end position="66"/>
    </location>
</feature>
<evidence type="ECO:0000256" key="2">
    <source>
        <dbReference type="ARBA" id="ARBA00035112"/>
    </source>
</evidence>
<evidence type="ECO:0000313" key="4">
    <source>
        <dbReference type="EMBL" id="KAF2213864.1"/>
    </source>
</evidence>
<sequence length="280" mass="31756">MTVFSLQDAKEATYSKIEPVLDDSGGYLEDDSLSQQFSRRHRRRCWIGKGLCVGGVFICSLTAFFAGRYTANPIFGVDTDVPLESVIFQPNPKFSFFSQFSNSTPSSPSDAYSDAAWTSLLLPAGEGFVFVEKPERFQLPAGREAHQRDESQSGAFYDVSVFHQLHCLVKIREHVRLVEFALHEIARDREAGNDELTKEYLRRLLEPLRQERHMGHCFDYLRQGIMCAGDMSLEGVVVGEEKENGVMRRGGGRVVDGWGMKHECKSWDAIMQYVRENEHA</sequence>
<name>A0A6A6FKP9_9PEZI</name>
<dbReference type="Proteomes" id="UP000799539">
    <property type="component" value="Unassembled WGS sequence"/>
</dbReference>
<dbReference type="PANTHER" id="PTHR33365">
    <property type="entry name" value="YALI0B05434P"/>
    <property type="match status" value="1"/>
</dbReference>
<dbReference type="EMBL" id="ML992669">
    <property type="protein sequence ID" value="KAF2213864.1"/>
    <property type="molecule type" value="Genomic_DNA"/>
</dbReference>
<gene>
    <name evidence="4" type="ORF">CERZMDRAFT_95894</name>
</gene>